<dbReference type="EMBL" id="CP026520">
    <property type="protein sequence ID" value="QAV16306.1"/>
    <property type="molecule type" value="Genomic_DNA"/>
</dbReference>
<gene>
    <name evidence="1" type="ORF">M5X16_23710</name>
    <name evidence="2" type="ORF">PC41400_00745</name>
</gene>
<evidence type="ECO:0000313" key="3">
    <source>
        <dbReference type="Proteomes" id="UP000288943"/>
    </source>
</evidence>
<reference evidence="2 3" key="1">
    <citation type="submission" date="2018-01" db="EMBL/GenBank/DDBJ databases">
        <title>The whole genome sequencing and assembly of Paenibacillus chitinolyticus KCCM 41400 strain.</title>
        <authorList>
            <person name="Kim J.-Y."/>
            <person name="Park M.-K."/>
            <person name="Lee Y.-J."/>
            <person name="Yi H."/>
            <person name="Bahn Y.-S."/>
            <person name="Kim J.F."/>
            <person name="Lee D.-W."/>
        </authorList>
    </citation>
    <scope>NUCLEOTIDE SEQUENCE [LARGE SCALE GENOMIC DNA]</scope>
    <source>
        <strain evidence="2 3">KCCM 41400</strain>
    </source>
</reference>
<dbReference type="AlphaFoldDB" id="A0A410WPG3"/>
<name>A0A410WPG3_9BACL</name>
<evidence type="ECO:0000313" key="1">
    <source>
        <dbReference type="EMBL" id="MCY9598767.1"/>
    </source>
</evidence>
<dbReference type="GeneID" id="95373342"/>
<organism evidence="2 3">
    <name type="scientific">Paenibacillus chitinolyticus</name>
    <dbReference type="NCBI Taxonomy" id="79263"/>
    <lineage>
        <taxon>Bacteria</taxon>
        <taxon>Bacillati</taxon>
        <taxon>Bacillota</taxon>
        <taxon>Bacilli</taxon>
        <taxon>Bacillales</taxon>
        <taxon>Paenibacillaceae</taxon>
        <taxon>Paenibacillus</taxon>
    </lineage>
</organism>
<dbReference type="RefSeq" id="WP_042231388.1">
    <property type="nucleotide sequence ID" value="NZ_CP026520.1"/>
</dbReference>
<proteinExistence type="predicted"/>
<dbReference type="KEGG" id="pchi:PC41400_00745"/>
<accession>A0A410WPG3</accession>
<reference evidence="1 4" key="2">
    <citation type="submission" date="2022-05" db="EMBL/GenBank/DDBJ databases">
        <title>Genome Sequencing of Bee-Associated Microbes.</title>
        <authorList>
            <person name="Dunlap C."/>
        </authorList>
    </citation>
    <scope>NUCLEOTIDE SEQUENCE [LARGE SCALE GENOMIC DNA]</scope>
    <source>
        <strain evidence="1 4">NRRL B-23120</strain>
    </source>
</reference>
<keyword evidence="4" id="KW-1185">Reference proteome</keyword>
<evidence type="ECO:0000313" key="2">
    <source>
        <dbReference type="EMBL" id="QAV16306.1"/>
    </source>
</evidence>
<evidence type="ECO:0000313" key="4">
    <source>
        <dbReference type="Proteomes" id="UP001527202"/>
    </source>
</evidence>
<dbReference type="Proteomes" id="UP000288943">
    <property type="component" value="Chromosome"/>
</dbReference>
<dbReference type="Proteomes" id="UP001527202">
    <property type="component" value="Unassembled WGS sequence"/>
</dbReference>
<dbReference type="EMBL" id="JAMDMJ010000034">
    <property type="protein sequence ID" value="MCY9598767.1"/>
    <property type="molecule type" value="Genomic_DNA"/>
</dbReference>
<protein>
    <recommendedName>
        <fullName evidence="5">DUF3052 domain-containing protein</fullName>
    </recommendedName>
</protein>
<sequence>MSEELLKKLRYKEGPALVLNAPEGYRLGIETEAANQEDKAAFVQLFVNHGQEVEEWVPKVIPMLSEDAVFWITYPKQSSKVKTDINRDTLAARVQNNTEYRPVSNVAVDDKWSALRFRRSDLVKPKK</sequence>
<evidence type="ECO:0008006" key="5">
    <source>
        <dbReference type="Google" id="ProtNLM"/>
    </source>
</evidence>
<dbReference type="OrthoDB" id="9800461at2"/>